<dbReference type="Proteomes" id="UP001281147">
    <property type="component" value="Unassembled WGS sequence"/>
</dbReference>
<evidence type="ECO:0000313" key="2">
    <source>
        <dbReference type="Proteomes" id="UP001281147"/>
    </source>
</evidence>
<organism evidence="1 2">
    <name type="scientific">Vermiconidia calcicola</name>
    <dbReference type="NCBI Taxonomy" id="1690605"/>
    <lineage>
        <taxon>Eukaryota</taxon>
        <taxon>Fungi</taxon>
        <taxon>Dikarya</taxon>
        <taxon>Ascomycota</taxon>
        <taxon>Pezizomycotina</taxon>
        <taxon>Dothideomycetes</taxon>
        <taxon>Dothideomycetidae</taxon>
        <taxon>Mycosphaerellales</taxon>
        <taxon>Extremaceae</taxon>
        <taxon>Vermiconidia</taxon>
    </lineage>
</organism>
<accession>A0ACC3NX44</accession>
<name>A0ACC3NX44_9PEZI</name>
<keyword evidence="2" id="KW-1185">Reference proteome</keyword>
<comment type="caution">
    <text evidence="1">The sequence shown here is derived from an EMBL/GenBank/DDBJ whole genome shotgun (WGS) entry which is preliminary data.</text>
</comment>
<gene>
    <name evidence="1" type="ORF">LTR37_001080</name>
</gene>
<protein>
    <submittedName>
        <fullName evidence="1">Uncharacterized protein</fullName>
    </submittedName>
</protein>
<proteinExistence type="predicted"/>
<evidence type="ECO:0000313" key="1">
    <source>
        <dbReference type="EMBL" id="KAK3724456.1"/>
    </source>
</evidence>
<reference evidence="1" key="1">
    <citation type="submission" date="2023-07" db="EMBL/GenBank/DDBJ databases">
        <title>Black Yeasts Isolated from many extreme environments.</title>
        <authorList>
            <person name="Coleine C."/>
            <person name="Stajich J.E."/>
            <person name="Selbmann L."/>
        </authorList>
    </citation>
    <scope>NUCLEOTIDE SEQUENCE</scope>
    <source>
        <strain evidence="1">CCFEE 5714</strain>
    </source>
</reference>
<sequence length="647" mass="71393">MARPRLSITLPSNFEFHYSDGALPKTPEQREEQQSAIEPPPPPRQTFKLRRRRVTATMLPEEPPLLSDTDTVIPTIEMSEAASELSSPMLQPATSSDGLLAPLPTIQRLVTPPKTPAARMNPFTPAASPAHEWALINDSRDHKQPAFKRPESVYSSFSDSSVSSCGSSAFSAPNNGSCTSPESVATDPFMEDDITKAEKLFLSPDHGSDSPIAKRMKRRRHVKWTSEMDHHLEDTYIMYLRDPRVTPFKMLPGVPPPLGVCSRVANKARRTWAQRRSSTPSPLDTILESERSAREGSPDTIRPDTAEDKQPRQQASWPSDAATRKRLRKLVKGKPALSAHYQRLLRTRSPSPFTSSSAPSRSSEPLSESFSGRDLKMSLITSTAPSMQPEAPLAQLASDETEPDTERPQSRRTSRPSSWFDRIGRGQAHQKSLSLQSGLSLEAPRASSSLASPFDELSNRSHLLHSMSTTKSLGRTEFKGKHGKVPSLDSPIEMTGYGAPTAPRSLKRRFKSDEEKPRRPAIGDVFAPPAEDAGIVRNRGFTVSAVRANDNLTRIFEPPSEPSSSSVDQEMTEAPPVPDVSFLGPIGSRSAPRRLAEPTPRLGSPFMETPAANRLFNTFPRSYIPTASNPQPFQERLRELAAQHQQN</sequence>
<dbReference type="EMBL" id="JAUTXU010000005">
    <property type="protein sequence ID" value="KAK3724456.1"/>
    <property type="molecule type" value="Genomic_DNA"/>
</dbReference>